<dbReference type="SMART" id="SM00421">
    <property type="entry name" value="HTH_LUXR"/>
    <property type="match status" value="1"/>
</dbReference>
<keyword evidence="3" id="KW-0804">Transcription</keyword>
<reference evidence="5 6" key="1">
    <citation type="submission" date="2022-03" db="EMBL/GenBank/DDBJ databases">
        <title>Parabacteroides sp. nov. isolated from swine feces.</title>
        <authorList>
            <person name="Bak J.E."/>
        </authorList>
    </citation>
    <scope>NUCLEOTIDE SEQUENCE [LARGE SCALE GENOMIC DNA]</scope>
    <source>
        <strain evidence="5 6">AGMB00274</strain>
    </source>
</reference>
<keyword evidence="6" id="KW-1185">Reference proteome</keyword>
<gene>
    <name evidence="5" type="ORF">MUN53_06710</name>
</gene>
<dbReference type="InterPro" id="IPR036388">
    <property type="entry name" value="WH-like_DNA-bd_sf"/>
</dbReference>
<accession>A0ABT0BZW4</accession>
<evidence type="ECO:0000256" key="1">
    <source>
        <dbReference type="ARBA" id="ARBA00023015"/>
    </source>
</evidence>
<sequence>MDIVKKLTNEFSRQDFTNSREDLDAGELDKYKRIASGYATIENAIAVLSDMHANTSYIYYGDFSDVLGLGKMTDKEDRIGSIWEEEILKLVSPDDLHNKYLHELRFFHFVKHLPKGRRHHYYLANKLRMKDSAGNYHAVLHRLFYVPEPNGNSLWLALCLYTPLTVDLPNGSVVVNSVTGETEELEVKNDLKILSDRERQVLRLIDKGLMSKNIAERLSISINTVSRHRQEILSKLQVKNSIEACRIAKDLGLI</sequence>
<dbReference type="EMBL" id="JAKZMM010000013">
    <property type="protein sequence ID" value="MCJ2380302.1"/>
    <property type="molecule type" value="Genomic_DNA"/>
</dbReference>
<dbReference type="SUPFAM" id="SSF46894">
    <property type="entry name" value="C-terminal effector domain of the bipartite response regulators"/>
    <property type="match status" value="1"/>
</dbReference>
<evidence type="ECO:0000259" key="4">
    <source>
        <dbReference type="PROSITE" id="PS50043"/>
    </source>
</evidence>
<evidence type="ECO:0000256" key="2">
    <source>
        <dbReference type="ARBA" id="ARBA00023125"/>
    </source>
</evidence>
<dbReference type="InterPro" id="IPR000792">
    <property type="entry name" value="Tscrpt_reg_LuxR_C"/>
</dbReference>
<dbReference type="InterPro" id="IPR016032">
    <property type="entry name" value="Sig_transdc_resp-reg_C-effctor"/>
</dbReference>
<proteinExistence type="predicted"/>
<dbReference type="PANTHER" id="PTHR44688:SF16">
    <property type="entry name" value="DNA-BINDING TRANSCRIPTIONAL ACTIVATOR DEVR_DOSR"/>
    <property type="match status" value="1"/>
</dbReference>
<keyword evidence="1" id="KW-0805">Transcription regulation</keyword>
<name>A0ABT0BZW4_9BACT</name>
<protein>
    <submittedName>
        <fullName evidence="5">LuxR C-terminal-related transcriptional regulator</fullName>
    </submittedName>
</protein>
<dbReference type="Gene3D" id="1.10.10.10">
    <property type="entry name" value="Winged helix-like DNA-binding domain superfamily/Winged helix DNA-binding domain"/>
    <property type="match status" value="1"/>
</dbReference>
<dbReference type="PANTHER" id="PTHR44688">
    <property type="entry name" value="DNA-BINDING TRANSCRIPTIONAL ACTIVATOR DEVR_DOSR"/>
    <property type="match status" value="1"/>
</dbReference>
<keyword evidence="2" id="KW-0238">DNA-binding</keyword>
<organism evidence="5 6">
    <name type="scientific">Parabacteroides faecalis</name>
    <dbReference type="NCBI Taxonomy" id="2924040"/>
    <lineage>
        <taxon>Bacteria</taxon>
        <taxon>Pseudomonadati</taxon>
        <taxon>Bacteroidota</taxon>
        <taxon>Bacteroidia</taxon>
        <taxon>Bacteroidales</taxon>
        <taxon>Tannerellaceae</taxon>
        <taxon>Parabacteroides</taxon>
    </lineage>
</organism>
<evidence type="ECO:0000313" key="6">
    <source>
        <dbReference type="Proteomes" id="UP001165444"/>
    </source>
</evidence>
<evidence type="ECO:0000313" key="5">
    <source>
        <dbReference type="EMBL" id="MCJ2380302.1"/>
    </source>
</evidence>
<dbReference type="PRINTS" id="PR00038">
    <property type="entry name" value="HTHLUXR"/>
</dbReference>
<dbReference type="Gene3D" id="3.30.450.20">
    <property type="entry name" value="PAS domain"/>
    <property type="match status" value="1"/>
</dbReference>
<dbReference type="RefSeq" id="WP_243324160.1">
    <property type="nucleotide sequence ID" value="NZ_JAKZMM010000013.1"/>
</dbReference>
<dbReference type="Proteomes" id="UP001165444">
    <property type="component" value="Unassembled WGS sequence"/>
</dbReference>
<feature type="domain" description="HTH luxR-type" evidence="4">
    <location>
        <begin position="187"/>
        <end position="252"/>
    </location>
</feature>
<evidence type="ECO:0000256" key="3">
    <source>
        <dbReference type="ARBA" id="ARBA00023163"/>
    </source>
</evidence>
<comment type="caution">
    <text evidence="5">The sequence shown here is derived from an EMBL/GenBank/DDBJ whole genome shotgun (WGS) entry which is preliminary data.</text>
</comment>
<dbReference type="Pfam" id="PF00196">
    <property type="entry name" value="GerE"/>
    <property type="match status" value="1"/>
</dbReference>
<dbReference type="PROSITE" id="PS50043">
    <property type="entry name" value="HTH_LUXR_2"/>
    <property type="match status" value="1"/>
</dbReference>
<dbReference type="CDD" id="cd06170">
    <property type="entry name" value="LuxR_C_like"/>
    <property type="match status" value="1"/>
</dbReference>